<proteinExistence type="predicted"/>
<evidence type="ECO:0000256" key="2">
    <source>
        <dbReference type="ARBA" id="ARBA00023125"/>
    </source>
</evidence>
<dbReference type="PROSITE" id="PS01081">
    <property type="entry name" value="HTH_TETR_1"/>
    <property type="match status" value="1"/>
</dbReference>
<feature type="domain" description="HTH tetR-type" evidence="5">
    <location>
        <begin position="9"/>
        <end position="69"/>
    </location>
</feature>
<gene>
    <name evidence="6" type="ORF">LR394_28415</name>
</gene>
<dbReference type="Pfam" id="PF00440">
    <property type="entry name" value="TetR_N"/>
    <property type="match status" value="1"/>
</dbReference>
<dbReference type="PROSITE" id="PS50977">
    <property type="entry name" value="HTH_TETR_2"/>
    <property type="match status" value="1"/>
</dbReference>
<name>A0A9X1SW98_9ACTN</name>
<keyword evidence="1" id="KW-0805">Transcription regulation</keyword>
<dbReference type="SUPFAM" id="SSF46689">
    <property type="entry name" value="Homeodomain-like"/>
    <property type="match status" value="1"/>
</dbReference>
<evidence type="ECO:0000313" key="7">
    <source>
        <dbReference type="Proteomes" id="UP001138997"/>
    </source>
</evidence>
<dbReference type="InterPro" id="IPR023772">
    <property type="entry name" value="DNA-bd_HTH_TetR-type_CS"/>
</dbReference>
<evidence type="ECO:0000256" key="1">
    <source>
        <dbReference type="ARBA" id="ARBA00023015"/>
    </source>
</evidence>
<dbReference type="InterPro" id="IPR009057">
    <property type="entry name" value="Homeodomain-like_sf"/>
</dbReference>
<dbReference type="GO" id="GO:0003700">
    <property type="term" value="F:DNA-binding transcription factor activity"/>
    <property type="evidence" value="ECO:0007669"/>
    <property type="project" value="TreeGrafter"/>
</dbReference>
<accession>A0A9X1SW98</accession>
<sequence>MGLREIKAKRTRDTLHQTVVELAERDGYDAVTVEQIAEVAQISVATVYRYFPNKDAILLYPLAEGIRGLTDNLNARPEDEPIGLALGHALHELMEESWDADDLVLRLRAQLDLAPAPRARLLDIWYQGRALLEAAIARRAGLEKADLRVGLAAGVTLTVLQMALDVHRDQMPEAPTAQLADHLLDLLNASDALLPTRQEGSGKN</sequence>
<dbReference type="InterPro" id="IPR050109">
    <property type="entry name" value="HTH-type_TetR-like_transc_reg"/>
</dbReference>
<dbReference type="AlphaFoldDB" id="A0A9X1SW98"/>
<comment type="caution">
    <text evidence="6">The sequence shown here is derived from an EMBL/GenBank/DDBJ whole genome shotgun (WGS) entry which is preliminary data.</text>
</comment>
<keyword evidence="7" id="KW-1185">Reference proteome</keyword>
<organism evidence="6 7">
    <name type="scientific">Kineosporia babensis</name>
    <dbReference type="NCBI Taxonomy" id="499548"/>
    <lineage>
        <taxon>Bacteria</taxon>
        <taxon>Bacillati</taxon>
        <taxon>Actinomycetota</taxon>
        <taxon>Actinomycetes</taxon>
        <taxon>Kineosporiales</taxon>
        <taxon>Kineosporiaceae</taxon>
        <taxon>Kineosporia</taxon>
    </lineage>
</organism>
<dbReference type="Proteomes" id="UP001138997">
    <property type="component" value="Unassembled WGS sequence"/>
</dbReference>
<keyword evidence="3" id="KW-0804">Transcription</keyword>
<evidence type="ECO:0000313" key="6">
    <source>
        <dbReference type="EMBL" id="MCD5314832.1"/>
    </source>
</evidence>
<evidence type="ECO:0000256" key="3">
    <source>
        <dbReference type="ARBA" id="ARBA00023163"/>
    </source>
</evidence>
<dbReference type="Gene3D" id="1.10.10.60">
    <property type="entry name" value="Homeodomain-like"/>
    <property type="match status" value="1"/>
</dbReference>
<evidence type="ECO:0000256" key="4">
    <source>
        <dbReference type="PROSITE-ProRule" id="PRU00335"/>
    </source>
</evidence>
<dbReference type="PANTHER" id="PTHR30055">
    <property type="entry name" value="HTH-TYPE TRANSCRIPTIONAL REGULATOR RUTR"/>
    <property type="match status" value="1"/>
</dbReference>
<evidence type="ECO:0000259" key="5">
    <source>
        <dbReference type="PROSITE" id="PS50977"/>
    </source>
</evidence>
<protein>
    <submittedName>
        <fullName evidence="6">TetR/AcrR family transcriptional regulator</fullName>
    </submittedName>
</protein>
<dbReference type="EMBL" id="JAJOMB010000018">
    <property type="protein sequence ID" value="MCD5314832.1"/>
    <property type="molecule type" value="Genomic_DNA"/>
</dbReference>
<dbReference type="RefSeq" id="WP_231447636.1">
    <property type="nucleotide sequence ID" value="NZ_JAJOMB010000018.1"/>
</dbReference>
<dbReference type="Gene3D" id="1.10.357.10">
    <property type="entry name" value="Tetracycline Repressor, domain 2"/>
    <property type="match status" value="1"/>
</dbReference>
<keyword evidence="2 4" id="KW-0238">DNA-binding</keyword>
<dbReference type="InterPro" id="IPR001647">
    <property type="entry name" value="HTH_TetR"/>
</dbReference>
<feature type="DNA-binding region" description="H-T-H motif" evidence="4">
    <location>
        <begin position="32"/>
        <end position="51"/>
    </location>
</feature>
<dbReference type="PANTHER" id="PTHR30055:SF234">
    <property type="entry name" value="HTH-TYPE TRANSCRIPTIONAL REGULATOR BETI"/>
    <property type="match status" value="1"/>
</dbReference>
<dbReference type="GO" id="GO:0000976">
    <property type="term" value="F:transcription cis-regulatory region binding"/>
    <property type="evidence" value="ECO:0007669"/>
    <property type="project" value="TreeGrafter"/>
</dbReference>
<reference evidence="6" key="1">
    <citation type="submission" date="2021-11" db="EMBL/GenBank/DDBJ databases">
        <title>Streptomyces corallinus and Kineosporia corallina sp. nov., two new coral-derived marine actinobacteria.</title>
        <authorList>
            <person name="Buangrab K."/>
            <person name="Sutthacheep M."/>
            <person name="Yeemin T."/>
            <person name="Harunari E."/>
            <person name="Igarashi Y."/>
            <person name="Sripreechasak P."/>
            <person name="Kanchanasin P."/>
            <person name="Tanasupawat S."/>
            <person name="Phongsopitanun W."/>
        </authorList>
    </citation>
    <scope>NUCLEOTIDE SEQUENCE</scope>
    <source>
        <strain evidence="6">JCM 31032</strain>
    </source>
</reference>